<proteinExistence type="predicted"/>
<keyword evidence="1" id="KW-0472">Membrane</keyword>
<keyword evidence="1" id="KW-0812">Transmembrane</keyword>
<gene>
    <name evidence="2" type="ORF">GOOTI_241_00050</name>
</gene>
<organism evidence="2 3">
    <name type="scientific">Gordonia otitidis (strain DSM 44809 / CCUG 52243 / JCM 12355 / NBRC 100426 / IFM 10032)</name>
    <dbReference type="NCBI Taxonomy" id="1108044"/>
    <lineage>
        <taxon>Bacteria</taxon>
        <taxon>Bacillati</taxon>
        <taxon>Actinomycetota</taxon>
        <taxon>Actinomycetes</taxon>
        <taxon>Mycobacteriales</taxon>
        <taxon>Gordoniaceae</taxon>
        <taxon>Gordonia</taxon>
    </lineage>
</organism>
<name>H5TTP2_GORO1</name>
<feature type="transmembrane region" description="Helical" evidence="1">
    <location>
        <begin position="6"/>
        <end position="31"/>
    </location>
</feature>
<comment type="caution">
    <text evidence="2">The sequence shown here is derived from an EMBL/GenBank/DDBJ whole genome shotgun (WGS) entry which is preliminary data.</text>
</comment>
<dbReference type="AlphaFoldDB" id="H5TTP2"/>
<accession>H5TTP2</accession>
<keyword evidence="1" id="KW-1133">Transmembrane helix</keyword>
<reference evidence="2" key="1">
    <citation type="submission" date="2012-02" db="EMBL/GenBank/DDBJ databases">
        <title>Whole genome shotgun sequence of Gordonia otitidis NBRC 100426.</title>
        <authorList>
            <person name="Yoshida I."/>
            <person name="Hosoyama A."/>
            <person name="Tsuchikane K."/>
            <person name="Katsumata H."/>
            <person name="Yamazaki S."/>
            <person name="Fujita N."/>
        </authorList>
    </citation>
    <scope>NUCLEOTIDE SEQUENCE [LARGE SCALE GENOMIC DNA]</scope>
    <source>
        <strain evidence="2">NBRC 100426</strain>
    </source>
</reference>
<evidence type="ECO:0000313" key="3">
    <source>
        <dbReference type="Proteomes" id="UP000005038"/>
    </source>
</evidence>
<evidence type="ECO:0000256" key="1">
    <source>
        <dbReference type="SAM" id="Phobius"/>
    </source>
</evidence>
<dbReference type="OrthoDB" id="4381801at2"/>
<evidence type="ECO:0000313" key="2">
    <source>
        <dbReference type="EMBL" id="GAB36850.1"/>
    </source>
</evidence>
<dbReference type="EMBL" id="BAFB01000241">
    <property type="protein sequence ID" value="GAB36850.1"/>
    <property type="molecule type" value="Genomic_DNA"/>
</dbReference>
<protein>
    <submittedName>
        <fullName evidence="2">Uncharacterized protein</fullName>
    </submittedName>
</protein>
<feature type="transmembrane region" description="Helical" evidence="1">
    <location>
        <begin position="43"/>
        <end position="64"/>
    </location>
</feature>
<dbReference type="STRING" id="1108044.GOOTI_241_00050"/>
<keyword evidence="3" id="KW-1185">Reference proteome</keyword>
<dbReference type="Proteomes" id="UP000005038">
    <property type="component" value="Unassembled WGS sequence"/>
</dbReference>
<sequence length="66" mass="6957">MWAALGAVWGALLLAFGVVYPPLWIVYVLAILSLLQPARTRSFGIGMATALLALGVFAAVRLSLDA</sequence>